<accession>A0AAN7ZXZ0</accession>
<organism evidence="2 3">
    <name type="scientific">Elasticomyces elasticus</name>
    <dbReference type="NCBI Taxonomy" id="574655"/>
    <lineage>
        <taxon>Eukaryota</taxon>
        <taxon>Fungi</taxon>
        <taxon>Dikarya</taxon>
        <taxon>Ascomycota</taxon>
        <taxon>Pezizomycotina</taxon>
        <taxon>Dothideomycetes</taxon>
        <taxon>Dothideomycetidae</taxon>
        <taxon>Mycosphaerellales</taxon>
        <taxon>Teratosphaeriaceae</taxon>
        <taxon>Elasticomyces</taxon>
    </lineage>
</organism>
<reference evidence="2" key="1">
    <citation type="submission" date="2023-08" db="EMBL/GenBank/DDBJ databases">
        <title>Black Yeasts Isolated from many extreme environments.</title>
        <authorList>
            <person name="Coleine C."/>
            <person name="Stajich J.E."/>
            <person name="Selbmann L."/>
        </authorList>
    </citation>
    <scope>NUCLEOTIDE SEQUENCE</scope>
    <source>
        <strain evidence="2">CCFEE 5810</strain>
    </source>
</reference>
<protein>
    <recommendedName>
        <fullName evidence="1">GCN5-related N-acetyltransferase Rv2170-like domain-containing protein</fullName>
    </recommendedName>
</protein>
<dbReference type="Pfam" id="PF08445">
    <property type="entry name" value="FR47"/>
    <property type="match status" value="1"/>
</dbReference>
<evidence type="ECO:0000259" key="1">
    <source>
        <dbReference type="Pfam" id="PF08445"/>
    </source>
</evidence>
<dbReference type="Gene3D" id="3.40.630.30">
    <property type="match status" value="1"/>
</dbReference>
<evidence type="ECO:0000313" key="2">
    <source>
        <dbReference type="EMBL" id="KAK5689719.1"/>
    </source>
</evidence>
<gene>
    <name evidence="2" type="ORF">LTR97_012718</name>
</gene>
<dbReference type="EMBL" id="JAVRQU010000029">
    <property type="protein sequence ID" value="KAK5689719.1"/>
    <property type="molecule type" value="Genomic_DNA"/>
</dbReference>
<dbReference type="GO" id="GO:0016747">
    <property type="term" value="F:acyltransferase activity, transferring groups other than amino-acyl groups"/>
    <property type="evidence" value="ECO:0007669"/>
    <property type="project" value="InterPro"/>
</dbReference>
<feature type="domain" description="GCN5-related N-acetyltransferase Rv2170-like" evidence="1">
    <location>
        <begin position="284"/>
        <end position="364"/>
    </location>
</feature>
<dbReference type="Proteomes" id="UP001310594">
    <property type="component" value="Unassembled WGS sequence"/>
</dbReference>
<dbReference type="SUPFAM" id="SSF55729">
    <property type="entry name" value="Acyl-CoA N-acyltransferases (Nat)"/>
    <property type="match status" value="1"/>
</dbReference>
<comment type="caution">
    <text evidence="2">The sequence shown here is derived from an EMBL/GenBank/DDBJ whole genome shotgun (WGS) entry which is preliminary data.</text>
</comment>
<dbReference type="InterPro" id="IPR053225">
    <property type="entry name" value="Acyl-CoA_N-acyltransferase"/>
</dbReference>
<dbReference type="InterPro" id="IPR016181">
    <property type="entry name" value="Acyl_CoA_acyltransferase"/>
</dbReference>
<dbReference type="InterPro" id="IPR013653">
    <property type="entry name" value="GCN5-like_dom"/>
</dbReference>
<proteinExistence type="predicted"/>
<dbReference type="PANTHER" id="PTHR20958">
    <property type="entry name" value="GLYCINE N-ACYLTRANSFERASE-LIKE PROTEIN"/>
    <property type="match status" value="1"/>
</dbReference>
<sequence length="396" mass="44985">MHPRRPLTMPRDKAQVDVCHPFPLTNQAGFQVVLAALDCLRPYLPVSLPLYRRLQFGRFFEDTSCIITNLRRDDIRGSPHSSWTEAQNGRDDVLSRPWFMAFVDRSCRPETEAWVFGTWEAEPDGLARGEKQNREAERLMRGLVDAVKRLPVLPSMHEAAAEIKNEERVDSVGNSPNEYAAHSDDPNIMLWGAIHERTMHILHRMGVIATQYKASAMPNHTFVFDVAETPTPPPLPKGLIWGELHPQHFALVRSRTQIPRQDRTMIDLPSLAIYPSKSPSVAPIAWAFVGLDGSLTTLHVEPEWRGRGLAKAVTTKLFRECMDGFWEAQIRTKFAHGFVQVGNEASARVCKSLGGRSNWECYWLRIDLGKVEESSRQCPGAQWDHSCSFVKEMEYD</sequence>
<dbReference type="AlphaFoldDB" id="A0AAN7ZXZ0"/>
<dbReference type="PANTHER" id="PTHR20958:SF6">
    <property type="entry name" value="GLYCINE N-ACYLTRANSFERASE-LIKE PROTEIN"/>
    <property type="match status" value="1"/>
</dbReference>
<evidence type="ECO:0000313" key="3">
    <source>
        <dbReference type="Proteomes" id="UP001310594"/>
    </source>
</evidence>
<name>A0AAN7ZXZ0_9PEZI</name>